<reference evidence="2 3" key="1">
    <citation type="submission" date="2017-05" db="EMBL/GenBank/DDBJ databases">
        <title>Comparative genomic and metabolic analysis of manganese-oxidizing mechanisms in Celeribater manganoxidans DY25T: its adaption to the environment of polymetallic nodule.</title>
        <authorList>
            <person name="Wang X."/>
        </authorList>
    </citation>
    <scope>NUCLEOTIDE SEQUENCE [LARGE SCALE GENOMIC DNA]</scope>
    <source>
        <strain evidence="2 3">DY25</strain>
    </source>
</reference>
<dbReference type="PANTHER" id="PTHR41260:SF1">
    <property type="entry name" value="PROTEIN ECSC"/>
    <property type="match status" value="1"/>
</dbReference>
<protein>
    <recommendedName>
        <fullName evidence="4">EcsC family protein</fullName>
    </recommendedName>
</protein>
<organism evidence="2 3">
    <name type="scientific">Pacificitalea manganoxidans</name>
    <dbReference type="NCBI Taxonomy" id="1411902"/>
    <lineage>
        <taxon>Bacteria</taxon>
        <taxon>Pseudomonadati</taxon>
        <taxon>Pseudomonadota</taxon>
        <taxon>Alphaproteobacteria</taxon>
        <taxon>Rhodobacterales</taxon>
        <taxon>Paracoccaceae</taxon>
        <taxon>Pacificitalea</taxon>
    </lineage>
</organism>
<dbReference type="Pfam" id="PF12787">
    <property type="entry name" value="EcsC"/>
    <property type="match status" value="1"/>
</dbReference>
<dbReference type="InterPro" id="IPR024787">
    <property type="entry name" value="EcsC"/>
</dbReference>
<feature type="compositionally biased region" description="Basic and acidic residues" evidence="1">
    <location>
        <begin position="273"/>
        <end position="285"/>
    </location>
</feature>
<proteinExistence type="predicted"/>
<accession>A0A291LY76</accession>
<feature type="region of interest" description="Disordered" evidence="1">
    <location>
        <begin position="262"/>
        <end position="285"/>
    </location>
</feature>
<evidence type="ECO:0000313" key="2">
    <source>
        <dbReference type="EMBL" id="ATI41686.1"/>
    </source>
</evidence>
<dbReference type="RefSeq" id="WP_097373062.1">
    <property type="nucleotide sequence ID" value="NZ_CP021404.1"/>
</dbReference>
<name>A0A291LY76_9RHOB</name>
<keyword evidence="3" id="KW-1185">Reference proteome</keyword>
<sequence>MTDLPQSDPHDPLAQAVERVLEEQRRFEARRSTRMGTGTEKVTAPASRLLRRFLPPGMMRRALMMADQGAGRTLPEGAGSHDLDDIDACEAAALRVQKWSVGSNAATGGLAGWFGGPGAMFDVPATLSLAARNVRATGAAYGFAGNDDEERLFRLQILELATVQGMEARGDAMGRINRLARQLNEPEVRFAADRAVDWVFDKVIDRVARGLSVDLLRRKAAQVVPLAGGLIGAGVNASFQTDVSRAARWAYRQRWLMHRKVLPAPPAPATSAGDDRQAETGHDQA</sequence>
<dbReference type="AlphaFoldDB" id="A0A291LY76"/>
<dbReference type="Proteomes" id="UP000219050">
    <property type="component" value="Chromosome"/>
</dbReference>
<gene>
    <name evidence="2" type="ORF">CBW24_06525</name>
</gene>
<dbReference type="EMBL" id="CP021404">
    <property type="protein sequence ID" value="ATI41686.1"/>
    <property type="molecule type" value="Genomic_DNA"/>
</dbReference>
<evidence type="ECO:0008006" key="4">
    <source>
        <dbReference type="Google" id="ProtNLM"/>
    </source>
</evidence>
<dbReference type="OrthoDB" id="7405546at2"/>
<dbReference type="PANTHER" id="PTHR41260">
    <property type="entry name" value="PROTEIN ECSC"/>
    <property type="match status" value="1"/>
</dbReference>
<evidence type="ECO:0000256" key="1">
    <source>
        <dbReference type="SAM" id="MobiDB-lite"/>
    </source>
</evidence>
<dbReference type="KEGG" id="cmag:CBW24_06525"/>
<evidence type="ECO:0000313" key="3">
    <source>
        <dbReference type="Proteomes" id="UP000219050"/>
    </source>
</evidence>